<organism evidence="1 2">
    <name type="scientific">Acetobacterium fimetarium</name>
    <dbReference type="NCBI Taxonomy" id="52691"/>
    <lineage>
        <taxon>Bacteria</taxon>
        <taxon>Bacillati</taxon>
        <taxon>Bacillota</taxon>
        <taxon>Clostridia</taxon>
        <taxon>Eubacteriales</taxon>
        <taxon>Eubacteriaceae</taxon>
        <taxon>Acetobacterium</taxon>
    </lineage>
</organism>
<evidence type="ECO:0000313" key="1">
    <source>
        <dbReference type="EMBL" id="MBC3805150.1"/>
    </source>
</evidence>
<name>A0ABR6WXP5_9FIRM</name>
<protein>
    <submittedName>
        <fullName evidence="1">Uncharacterized protein</fullName>
    </submittedName>
</protein>
<dbReference type="Proteomes" id="UP000603234">
    <property type="component" value="Unassembled WGS sequence"/>
</dbReference>
<evidence type="ECO:0000313" key="2">
    <source>
        <dbReference type="Proteomes" id="UP000603234"/>
    </source>
</evidence>
<dbReference type="EMBL" id="WJBC01000020">
    <property type="protein sequence ID" value="MBC3805150.1"/>
    <property type="molecule type" value="Genomic_DNA"/>
</dbReference>
<proteinExistence type="predicted"/>
<dbReference type="RefSeq" id="WP_186843034.1">
    <property type="nucleotide sequence ID" value="NZ_WJBC01000020.1"/>
</dbReference>
<keyword evidence="2" id="KW-1185">Reference proteome</keyword>
<gene>
    <name evidence="1" type="ORF">GH808_12010</name>
</gene>
<accession>A0ABR6WXP5</accession>
<comment type="caution">
    <text evidence="1">The sequence shown here is derived from an EMBL/GenBank/DDBJ whole genome shotgun (WGS) entry which is preliminary data.</text>
</comment>
<sequence>MDKKRVIEMIQEKVKAASFDDHGVAVIPMSEINDGDLIVDVLKDLKGDSPLEFDFDLDKMSLKVYSPTEDLEGFRERHPSPQKCK</sequence>
<reference evidence="1 2" key="1">
    <citation type="journal article" date="2020" name="mSystems">
        <title>Defining Genomic and Predicted Metabolic Features of the Acetobacterium Genus.</title>
        <authorList>
            <person name="Ross D.E."/>
            <person name="Marshall C.W."/>
            <person name="Gulliver D."/>
            <person name="May H.D."/>
            <person name="Norman R.S."/>
        </authorList>
    </citation>
    <scope>NUCLEOTIDE SEQUENCE [LARGE SCALE GENOMIC DNA]</scope>
    <source>
        <strain evidence="1 2">DSM 8238</strain>
    </source>
</reference>